<gene>
    <name evidence="1" type="ORF">A3A93_03265</name>
</gene>
<comment type="caution">
    <text evidence="1">The sequence shown here is derived from an EMBL/GenBank/DDBJ whole genome shotgun (WGS) entry which is preliminary data.</text>
</comment>
<proteinExistence type="predicted"/>
<dbReference type="STRING" id="1802061.A3A93_03265"/>
<evidence type="ECO:0000313" key="2">
    <source>
        <dbReference type="Proteomes" id="UP000177141"/>
    </source>
</evidence>
<evidence type="ECO:0000313" key="1">
    <source>
        <dbReference type="EMBL" id="OGK46366.1"/>
    </source>
</evidence>
<sequence>MSNEDLRNGENLHTRTYQYGDTTLNVTRNGFFNNYLHLQRGTQNLSIPDLPEGDPALYDNELKKLKIKIFPSVFNTASYDPGSHSLLFHPHVFASPIFPYTLFQELNHARFSRVVNEFIIQPDHSGLDLPELFRTHLPKRIQKLIIGKQKGERANYPNLNTRFFGSLVHELIAIKLAVLDTLQWNEGDVTNMGLSEGDFTENIFLELLDWAVSYGYPKHLWIDRQGDIPKVRRKNLREMVENKRKFLLTPLEQRSVSYEGHNLYPEGTIDNLLKIFE</sequence>
<name>A0A1F7ISS4_9BACT</name>
<organism evidence="1 2">
    <name type="scientific">Candidatus Roizmanbacteria bacterium RIFCSPLOWO2_01_FULL_38_12</name>
    <dbReference type="NCBI Taxonomy" id="1802061"/>
    <lineage>
        <taxon>Bacteria</taxon>
        <taxon>Candidatus Roizmaniibacteriota</taxon>
    </lineage>
</organism>
<reference evidence="1 2" key="1">
    <citation type="journal article" date="2016" name="Nat. Commun.">
        <title>Thousands of microbial genomes shed light on interconnected biogeochemical processes in an aquifer system.</title>
        <authorList>
            <person name="Anantharaman K."/>
            <person name="Brown C.T."/>
            <person name="Hug L.A."/>
            <person name="Sharon I."/>
            <person name="Castelle C.J."/>
            <person name="Probst A.J."/>
            <person name="Thomas B.C."/>
            <person name="Singh A."/>
            <person name="Wilkins M.J."/>
            <person name="Karaoz U."/>
            <person name="Brodie E.L."/>
            <person name="Williams K.H."/>
            <person name="Hubbard S.S."/>
            <person name="Banfield J.F."/>
        </authorList>
    </citation>
    <scope>NUCLEOTIDE SEQUENCE [LARGE SCALE GENOMIC DNA]</scope>
</reference>
<accession>A0A1F7ISS4</accession>
<dbReference type="Proteomes" id="UP000177141">
    <property type="component" value="Unassembled WGS sequence"/>
</dbReference>
<protein>
    <submittedName>
        <fullName evidence="1">Uncharacterized protein</fullName>
    </submittedName>
</protein>
<dbReference type="EMBL" id="MGAL01000043">
    <property type="protein sequence ID" value="OGK46366.1"/>
    <property type="molecule type" value="Genomic_DNA"/>
</dbReference>
<dbReference type="AlphaFoldDB" id="A0A1F7ISS4"/>